<gene>
    <name evidence="2" type="ORF">DT23_05485</name>
</gene>
<dbReference type="InterPro" id="IPR007845">
    <property type="entry name" value="HemS/ChuX_dom"/>
</dbReference>
<name>A0A074JPI7_9RHOB</name>
<dbReference type="AlphaFoldDB" id="A0A074JPI7"/>
<dbReference type="CDD" id="cd16831">
    <property type="entry name" value="HemS-like_C"/>
    <property type="match status" value="1"/>
</dbReference>
<accession>A0A074JPI7</accession>
<comment type="caution">
    <text evidence="2">The sequence shown here is derived from an EMBL/GenBank/DDBJ whole genome shotgun (WGS) entry which is preliminary data.</text>
</comment>
<evidence type="ECO:0000313" key="3">
    <source>
        <dbReference type="Proteomes" id="UP000027471"/>
    </source>
</evidence>
<dbReference type="CDD" id="cd16830">
    <property type="entry name" value="HemS-like_N"/>
    <property type="match status" value="1"/>
</dbReference>
<feature type="domain" description="Haemin-degrading HemS/ChuX" evidence="1">
    <location>
        <begin position="38"/>
        <end position="159"/>
    </location>
</feature>
<dbReference type="OrthoDB" id="316630at2"/>
<dbReference type="STRING" id="1353528.DT23_05485"/>
<evidence type="ECO:0000313" key="2">
    <source>
        <dbReference type="EMBL" id="KEO57523.1"/>
    </source>
</evidence>
<dbReference type="GO" id="GO:0006826">
    <property type="term" value="P:iron ion transport"/>
    <property type="evidence" value="ECO:0007669"/>
    <property type="project" value="InterPro"/>
</dbReference>
<organism evidence="2 3">
    <name type="scientific">Thioclava indica</name>
    <dbReference type="NCBI Taxonomy" id="1353528"/>
    <lineage>
        <taxon>Bacteria</taxon>
        <taxon>Pseudomonadati</taxon>
        <taxon>Pseudomonadota</taxon>
        <taxon>Alphaproteobacteria</taxon>
        <taxon>Rhodobacterales</taxon>
        <taxon>Paracoccaceae</taxon>
        <taxon>Thioclava</taxon>
    </lineage>
</organism>
<protein>
    <recommendedName>
        <fullName evidence="1">Haemin-degrading HemS/ChuX domain-containing protein</fullName>
    </recommendedName>
</protein>
<dbReference type="Pfam" id="PF05171">
    <property type="entry name" value="HemS"/>
    <property type="match status" value="2"/>
</dbReference>
<proteinExistence type="predicted"/>
<dbReference type="InterPro" id="IPR053733">
    <property type="entry name" value="Heme_Transport_Util_sf"/>
</dbReference>
<dbReference type="Gene3D" id="3.40.1570.10">
    <property type="entry name" value="HemS/ChuS/ChuX like domains"/>
    <property type="match status" value="2"/>
</dbReference>
<feature type="domain" description="Haemin-degrading HemS/ChuX" evidence="1">
    <location>
        <begin position="210"/>
        <end position="339"/>
    </location>
</feature>
<dbReference type="eggNOG" id="COG3720">
    <property type="taxonomic scope" value="Bacteria"/>
</dbReference>
<dbReference type="Proteomes" id="UP000027471">
    <property type="component" value="Unassembled WGS sequence"/>
</dbReference>
<reference evidence="2 3" key="1">
    <citation type="journal article" date="2015" name="Antonie Van Leeuwenhoek">
        <title>Thioclava indica sp. nov., isolated from surface seawater of the Indian Ocean.</title>
        <authorList>
            <person name="Liu Y."/>
            <person name="Lai Q."/>
            <person name="Du J."/>
            <person name="Xu H."/>
            <person name="Jiang L."/>
            <person name="Shao Z."/>
        </authorList>
    </citation>
    <scope>NUCLEOTIDE SEQUENCE [LARGE SCALE GENOMIC DNA]</scope>
    <source>
        <strain evidence="2 3">DT23-4</strain>
    </source>
</reference>
<keyword evidence="3" id="KW-1185">Reference proteome</keyword>
<dbReference type="SUPFAM" id="SSF144064">
    <property type="entry name" value="Heme iron utilization protein-like"/>
    <property type="match status" value="1"/>
</dbReference>
<evidence type="ECO:0000259" key="1">
    <source>
        <dbReference type="Pfam" id="PF05171"/>
    </source>
</evidence>
<sequence>MAADGIPPDSLTPARIRELRADDTNLRARDFAAQHGLVEAELLAAQIGHGATAIKAHPDDLMPLVCDLGDVMALTRNESCVIERRGTYEEYHGGAHAQMVLGAEIDMRMFARHWVHGFALEEGEKRSIQVFDAAGDAIHKVHLKPESDVAAFDRLVAALRLPEQNATLDLAPRALVEAAKSDPAKVETLRSEWLKLTDTHQFLRLVSKLKMNRLGAYRIVGEPFATRLSKDAVAALLNRCAQDAIPLMIFVGNAGCIEIHGGKIETVKPMGPWLNVLDPRFNLHLRADHLAEIWLVDKPTKNGPALSLEAFDKNGALITQIFASRKDGGVEDFNAAIKALPRLEEMA</sequence>
<dbReference type="EMBL" id="AUNB01000040">
    <property type="protein sequence ID" value="KEO57523.1"/>
    <property type="molecule type" value="Genomic_DNA"/>
</dbReference>
<dbReference type="RefSeq" id="WP_038131743.1">
    <property type="nucleotide sequence ID" value="NZ_AUNB01000040.1"/>
</dbReference>